<dbReference type="InterPro" id="IPR005824">
    <property type="entry name" value="KOW"/>
</dbReference>
<keyword evidence="3" id="KW-0687">Ribonucleoprotein</keyword>
<dbReference type="SUPFAM" id="SSF50104">
    <property type="entry name" value="Translation proteins SH3-like domain"/>
    <property type="match status" value="1"/>
</dbReference>
<dbReference type="HAMAP" id="MF_01326_B">
    <property type="entry name" value="Ribosomal_uL24_B"/>
    <property type="match status" value="1"/>
</dbReference>
<dbReference type="AlphaFoldDB" id="A0A6J5ZWP2"/>
<dbReference type="InterPro" id="IPR003256">
    <property type="entry name" value="Ribosomal_uL24"/>
</dbReference>
<dbReference type="GO" id="GO:0003735">
    <property type="term" value="F:structural constituent of ribosome"/>
    <property type="evidence" value="ECO:0007669"/>
    <property type="project" value="InterPro"/>
</dbReference>
<feature type="compositionally biased region" description="Low complexity" evidence="4">
    <location>
        <begin position="49"/>
        <end position="63"/>
    </location>
</feature>
<evidence type="ECO:0000313" key="7">
    <source>
        <dbReference type="EMBL" id="CAB5035338.1"/>
    </source>
</evidence>
<dbReference type="EMBL" id="CAESAO010000107">
    <property type="protein sequence ID" value="CAB4345676.1"/>
    <property type="molecule type" value="Genomic_DNA"/>
</dbReference>
<dbReference type="InterPro" id="IPR005825">
    <property type="entry name" value="Ribosomal_uL24_CS"/>
</dbReference>
<name>A0A6J5ZWP2_9ZZZZ</name>
<dbReference type="GO" id="GO:0005840">
    <property type="term" value="C:ribosome"/>
    <property type="evidence" value="ECO:0007669"/>
    <property type="project" value="UniProtKB-KW"/>
</dbReference>
<accession>A0A6J5ZWP2</accession>
<dbReference type="PROSITE" id="PS01108">
    <property type="entry name" value="RIBOSOMAL_L24"/>
    <property type="match status" value="1"/>
</dbReference>
<evidence type="ECO:0000256" key="1">
    <source>
        <dbReference type="ARBA" id="ARBA00010618"/>
    </source>
</evidence>
<organism evidence="6">
    <name type="scientific">freshwater metagenome</name>
    <dbReference type="NCBI Taxonomy" id="449393"/>
    <lineage>
        <taxon>unclassified sequences</taxon>
        <taxon>metagenomes</taxon>
        <taxon>ecological metagenomes</taxon>
    </lineage>
</organism>
<dbReference type="SMART" id="SM00739">
    <property type="entry name" value="KOW"/>
    <property type="match status" value="1"/>
</dbReference>
<sequence>MGMRIRRDDQVAIVSGKDRGKTGRVLRVDPKKERVYVEGLNIIKRHQKPSPTASAGSEAATGGVIEKEGPIHVSNVMLVDPKDNRPTRVGVTREGGVRSRVTKRSSTKLD</sequence>
<reference evidence="6" key="1">
    <citation type="submission" date="2020-05" db="EMBL/GenBank/DDBJ databases">
        <authorList>
            <person name="Chiriac C."/>
            <person name="Salcher M."/>
            <person name="Ghai R."/>
            <person name="Kavagutti S V."/>
        </authorList>
    </citation>
    <scope>NUCLEOTIDE SEQUENCE</scope>
</reference>
<dbReference type="NCBIfam" id="TIGR01079">
    <property type="entry name" value="rplX_bact"/>
    <property type="match status" value="1"/>
</dbReference>
<dbReference type="InterPro" id="IPR008991">
    <property type="entry name" value="Translation_prot_SH3-like_sf"/>
</dbReference>
<evidence type="ECO:0000256" key="2">
    <source>
        <dbReference type="ARBA" id="ARBA00022980"/>
    </source>
</evidence>
<feature type="region of interest" description="Disordered" evidence="4">
    <location>
        <begin position="79"/>
        <end position="110"/>
    </location>
</feature>
<keyword evidence="2" id="KW-0689">Ribosomal protein</keyword>
<dbReference type="Pfam" id="PF00467">
    <property type="entry name" value="KOW"/>
    <property type="match status" value="1"/>
</dbReference>
<dbReference type="EMBL" id="CAFBPX010000131">
    <property type="protein sequence ID" value="CAB5035338.1"/>
    <property type="molecule type" value="Genomic_DNA"/>
</dbReference>
<feature type="domain" description="KOW" evidence="5">
    <location>
        <begin position="4"/>
        <end position="31"/>
    </location>
</feature>
<evidence type="ECO:0000256" key="4">
    <source>
        <dbReference type="SAM" id="MobiDB-lite"/>
    </source>
</evidence>
<dbReference type="Gene3D" id="2.30.30.30">
    <property type="match status" value="1"/>
</dbReference>
<dbReference type="GO" id="GO:1990904">
    <property type="term" value="C:ribonucleoprotein complex"/>
    <property type="evidence" value="ECO:0007669"/>
    <property type="project" value="UniProtKB-KW"/>
</dbReference>
<evidence type="ECO:0000313" key="6">
    <source>
        <dbReference type="EMBL" id="CAB4345676.1"/>
    </source>
</evidence>
<dbReference type="PANTHER" id="PTHR12903">
    <property type="entry name" value="MITOCHONDRIAL RIBOSOMAL PROTEIN L24"/>
    <property type="match status" value="1"/>
</dbReference>
<dbReference type="InterPro" id="IPR057264">
    <property type="entry name" value="Ribosomal_uL24_C"/>
</dbReference>
<feature type="region of interest" description="Disordered" evidence="4">
    <location>
        <begin position="47"/>
        <end position="67"/>
    </location>
</feature>
<dbReference type="GO" id="GO:0006412">
    <property type="term" value="P:translation"/>
    <property type="evidence" value="ECO:0007669"/>
    <property type="project" value="InterPro"/>
</dbReference>
<dbReference type="InterPro" id="IPR041988">
    <property type="entry name" value="Ribosomal_uL24_KOW"/>
</dbReference>
<protein>
    <submittedName>
        <fullName evidence="6">Unannotated protein</fullName>
    </submittedName>
</protein>
<comment type="similarity">
    <text evidence="1">Belongs to the universal ribosomal protein uL24 family.</text>
</comment>
<evidence type="ECO:0000256" key="3">
    <source>
        <dbReference type="ARBA" id="ARBA00023274"/>
    </source>
</evidence>
<dbReference type="GO" id="GO:0003723">
    <property type="term" value="F:RNA binding"/>
    <property type="evidence" value="ECO:0007669"/>
    <property type="project" value="InterPro"/>
</dbReference>
<proteinExistence type="inferred from homology"/>
<dbReference type="Pfam" id="PF17136">
    <property type="entry name" value="ribosomal_L24"/>
    <property type="match status" value="1"/>
</dbReference>
<gene>
    <name evidence="6" type="ORF">UFOPK3522_01147</name>
    <name evidence="7" type="ORF">UFOPK4175_00788</name>
</gene>
<feature type="compositionally biased region" description="Basic residues" evidence="4">
    <location>
        <begin position="100"/>
        <end position="110"/>
    </location>
</feature>
<dbReference type="InterPro" id="IPR014722">
    <property type="entry name" value="Rib_uL2_dom2"/>
</dbReference>
<dbReference type="CDD" id="cd06089">
    <property type="entry name" value="KOW_RPL26"/>
    <property type="match status" value="1"/>
</dbReference>
<evidence type="ECO:0000259" key="5">
    <source>
        <dbReference type="SMART" id="SM00739"/>
    </source>
</evidence>